<reference evidence="1 2" key="1">
    <citation type="submission" date="2016-06" db="EMBL/GenBank/DDBJ databases">
        <title>Microsymbionts genomes from the relict species Vavilovia formosa.</title>
        <authorList>
            <person name="Chirak E."/>
            <person name="Kimeklis A."/>
            <person name="Andronov E."/>
        </authorList>
    </citation>
    <scope>NUCLEOTIDE SEQUENCE [LARGE SCALE GENOMIC DNA]</scope>
    <source>
        <strain evidence="1 2">Vaf10</strain>
        <plasmid evidence="2">Plasmid unnamed2</plasmid>
    </source>
</reference>
<name>A0A1B1CLD9_RHILE</name>
<evidence type="ECO:0008006" key="3">
    <source>
        <dbReference type="Google" id="ProtNLM"/>
    </source>
</evidence>
<dbReference type="SUPFAM" id="SSF53335">
    <property type="entry name" value="S-adenosyl-L-methionine-dependent methyltransferases"/>
    <property type="match status" value="1"/>
</dbReference>
<dbReference type="OrthoDB" id="153551at2"/>
<dbReference type="AlphaFoldDB" id="A0A1B1CLD9"/>
<dbReference type="InterPro" id="IPR029063">
    <property type="entry name" value="SAM-dependent_MTases_sf"/>
</dbReference>
<keyword evidence="1" id="KW-0614">Plasmid</keyword>
<geneLocation type="plasmid" evidence="1 2">
    <name>unnamed2</name>
</geneLocation>
<proteinExistence type="predicted"/>
<dbReference type="Gene3D" id="3.40.50.150">
    <property type="entry name" value="Vaccinia Virus protein VP39"/>
    <property type="match status" value="1"/>
</dbReference>
<sequence length="252" mass="29025">MQKGVSYTNETRTFSLVRQQACHWYEDPLAHAHTIEYEKSYSYLPRLLFEELSLAQVSKNDPTILDGAPAEWLGRQSLTEKADRLDIPAPLWRLDFRTFPQAARKYDLILVYSVLRLMPDPPAFLTWLKRNLTPEGRCCFVDFIGNIDEELTRHILGRIPSKVHQQFLLDQLAAAPKPEQIQQWLFNARIDHYRLAIGGLGGYEERSEKALTLIAQNTHLVPLLMQLSRSGYKSRRAAEIVFHLTFAHGGDH</sequence>
<organism evidence="1 2">
    <name type="scientific">Rhizobium leguminosarum</name>
    <dbReference type="NCBI Taxonomy" id="384"/>
    <lineage>
        <taxon>Bacteria</taxon>
        <taxon>Pseudomonadati</taxon>
        <taxon>Pseudomonadota</taxon>
        <taxon>Alphaproteobacteria</taxon>
        <taxon>Hyphomicrobiales</taxon>
        <taxon>Rhizobiaceae</taxon>
        <taxon>Rhizobium/Agrobacterium group</taxon>
        <taxon>Rhizobium</taxon>
    </lineage>
</organism>
<gene>
    <name evidence="1" type="ORF">BA011_32280</name>
</gene>
<dbReference type="Proteomes" id="UP000092691">
    <property type="component" value="Plasmid unnamed2"/>
</dbReference>
<dbReference type="EMBL" id="CP016289">
    <property type="protein sequence ID" value="ANP90587.1"/>
    <property type="molecule type" value="Genomic_DNA"/>
</dbReference>
<protein>
    <recommendedName>
        <fullName evidence="3">Class I SAM-dependent methyltransferase</fullName>
    </recommendedName>
</protein>
<evidence type="ECO:0000313" key="2">
    <source>
        <dbReference type="Proteomes" id="UP000092691"/>
    </source>
</evidence>
<evidence type="ECO:0000313" key="1">
    <source>
        <dbReference type="EMBL" id="ANP90587.1"/>
    </source>
</evidence>
<accession>A0A1B1CLD9</accession>
<dbReference type="RefSeq" id="WP_065284012.1">
    <property type="nucleotide sequence ID" value="NZ_CP016289.1"/>
</dbReference>